<dbReference type="EMBL" id="JARYZI010000013">
    <property type="protein sequence ID" value="MDH8679596.1"/>
    <property type="molecule type" value="Genomic_DNA"/>
</dbReference>
<dbReference type="SUPFAM" id="SSF52218">
    <property type="entry name" value="Flavoproteins"/>
    <property type="match status" value="1"/>
</dbReference>
<evidence type="ECO:0000313" key="1">
    <source>
        <dbReference type="EMBL" id="MDH8679596.1"/>
    </source>
</evidence>
<protein>
    <recommendedName>
        <fullName evidence="3">Flavodoxin-like domain-containing protein</fullName>
    </recommendedName>
</protein>
<dbReference type="Proteomes" id="UP001158045">
    <property type="component" value="Unassembled WGS sequence"/>
</dbReference>
<gene>
    <name evidence="1" type="ORF">QE109_15660</name>
</gene>
<evidence type="ECO:0008006" key="3">
    <source>
        <dbReference type="Google" id="ProtNLM"/>
    </source>
</evidence>
<comment type="caution">
    <text evidence="1">The sequence shown here is derived from an EMBL/GenBank/DDBJ whole genome shotgun (WGS) entry which is preliminary data.</text>
</comment>
<reference evidence="1 2" key="1">
    <citation type="submission" date="2023-04" db="EMBL/GenBank/DDBJ databases">
        <title>Fusibacter bizertensis strain WBS, isolated from littoral bottom sediments of the Arctic seas - biochemical and genomic analysis.</title>
        <authorList>
            <person name="Brioukhanov A.L."/>
        </authorList>
    </citation>
    <scope>NUCLEOTIDE SEQUENCE [LARGE SCALE GENOMIC DNA]</scope>
    <source>
        <strain evidence="1 2">WBS</strain>
    </source>
</reference>
<proteinExistence type="predicted"/>
<accession>A0ABT6NGN6</accession>
<sequence>MSGYVVYFTRSGNSKRIAESIAKNTGYELVTLSDNMDWNGLLGYLKAGYYTMKDKQIAIRTSVEVPADSKVVVVTPLWAGGAAQAARQFLATRPVNKTCLILSSNASVAAKLPNRENYLFVGDIVKKLGNEEQIVSAISKRLVD</sequence>
<organism evidence="1 2">
    <name type="scientific">Fusibacter bizertensis</name>
    <dbReference type="NCBI Taxonomy" id="1488331"/>
    <lineage>
        <taxon>Bacteria</taxon>
        <taxon>Bacillati</taxon>
        <taxon>Bacillota</taxon>
        <taxon>Clostridia</taxon>
        <taxon>Eubacteriales</taxon>
        <taxon>Eubacteriales Family XII. Incertae Sedis</taxon>
        <taxon>Fusibacter</taxon>
    </lineage>
</organism>
<name>A0ABT6NGN6_9FIRM</name>
<keyword evidence="2" id="KW-1185">Reference proteome</keyword>
<evidence type="ECO:0000313" key="2">
    <source>
        <dbReference type="Proteomes" id="UP001158045"/>
    </source>
</evidence>
<dbReference type="Gene3D" id="3.40.50.360">
    <property type="match status" value="1"/>
</dbReference>
<dbReference type="InterPro" id="IPR029039">
    <property type="entry name" value="Flavoprotein-like_sf"/>
</dbReference>
<dbReference type="RefSeq" id="WP_281095492.1">
    <property type="nucleotide sequence ID" value="NZ_JARYZI010000013.1"/>
</dbReference>